<dbReference type="OrthoDB" id="424619at2759"/>
<sequence length="271" mass="29492">MAPRSSLVSRLLLVAVASTIVNLSFTGGPSRPSPQRSSLTLAATKEEAKVLKLCDEFPADADADDKEELLKAIKKLPGTGRQESYDRFVGDWKVEWSTLGGRAFQKRKGGGDGPPMTLKFVSFTALPATPVQFTGSYNRVSGTPTGGTYQLLQTFTLPDNKEGTEAAMVLEGTWSTGDSEGNWGKGAPRTRVPTEFQTVRLVPSIKDEDKSRAMLEAADLGKYFERTPVNAKATYIALQHVSEEMRLHQGESGQMYILSKIGDGEIPFVLE</sequence>
<dbReference type="OMA" id="GTIPFRW"/>
<name>A0A1Q9CHF7_SYMMI</name>
<proteinExistence type="predicted"/>
<keyword evidence="2" id="KW-1185">Reference proteome</keyword>
<dbReference type="EMBL" id="LSRX01001201">
    <property type="protein sequence ID" value="OLP82355.1"/>
    <property type="molecule type" value="Genomic_DNA"/>
</dbReference>
<comment type="caution">
    <text evidence="1">The sequence shown here is derived from an EMBL/GenBank/DDBJ whole genome shotgun (WGS) entry which is preliminary data.</text>
</comment>
<protein>
    <submittedName>
        <fullName evidence="1">Uncharacterized protein</fullName>
    </submittedName>
</protein>
<evidence type="ECO:0000313" key="1">
    <source>
        <dbReference type="EMBL" id="OLP82355.1"/>
    </source>
</evidence>
<evidence type="ECO:0000313" key="2">
    <source>
        <dbReference type="Proteomes" id="UP000186817"/>
    </source>
</evidence>
<dbReference type="AlphaFoldDB" id="A0A1Q9CHF7"/>
<reference evidence="1 2" key="1">
    <citation type="submission" date="2016-02" db="EMBL/GenBank/DDBJ databases">
        <title>Genome analysis of coral dinoflagellate symbionts highlights evolutionary adaptations to a symbiotic lifestyle.</title>
        <authorList>
            <person name="Aranda M."/>
            <person name="Li Y."/>
            <person name="Liew Y.J."/>
            <person name="Baumgarten S."/>
            <person name="Simakov O."/>
            <person name="Wilson M."/>
            <person name="Piel J."/>
            <person name="Ashoor H."/>
            <person name="Bougouffa S."/>
            <person name="Bajic V.B."/>
            <person name="Ryu T."/>
            <person name="Ravasi T."/>
            <person name="Bayer T."/>
            <person name="Micklem G."/>
            <person name="Kim H."/>
            <person name="Bhak J."/>
            <person name="Lajeunesse T.C."/>
            <person name="Voolstra C.R."/>
        </authorList>
    </citation>
    <scope>NUCLEOTIDE SEQUENCE [LARGE SCALE GENOMIC DNA]</scope>
    <source>
        <strain evidence="1 2">CCMP2467</strain>
    </source>
</reference>
<accession>A0A1Q9CHF7</accession>
<dbReference type="Proteomes" id="UP000186817">
    <property type="component" value="Unassembled WGS sequence"/>
</dbReference>
<organism evidence="1 2">
    <name type="scientific">Symbiodinium microadriaticum</name>
    <name type="common">Dinoflagellate</name>
    <name type="synonym">Zooxanthella microadriatica</name>
    <dbReference type="NCBI Taxonomy" id="2951"/>
    <lineage>
        <taxon>Eukaryota</taxon>
        <taxon>Sar</taxon>
        <taxon>Alveolata</taxon>
        <taxon>Dinophyceae</taxon>
        <taxon>Suessiales</taxon>
        <taxon>Symbiodiniaceae</taxon>
        <taxon>Symbiodinium</taxon>
    </lineage>
</organism>
<gene>
    <name evidence="1" type="ORF">AK812_SmicGene36995</name>
</gene>